<protein>
    <recommendedName>
        <fullName evidence="1">F-box domain-containing protein</fullName>
    </recommendedName>
</protein>
<dbReference type="Pfam" id="PF14299">
    <property type="entry name" value="PP2"/>
    <property type="match status" value="2"/>
</dbReference>
<dbReference type="CDD" id="cd22162">
    <property type="entry name" value="F-box_AtSKIP3-like"/>
    <property type="match status" value="1"/>
</dbReference>
<dbReference type="Gene3D" id="1.20.1280.50">
    <property type="match status" value="1"/>
</dbReference>
<proteinExistence type="predicted"/>
<sequence length="206" mass="23394">MNLLDLPEECIAAVISFTSPQDACRISAVSKLLRSAADSNSAWERFLPSDPRLLSHKQLFLRFCESPLLIDDGRTSFWMEKRSGKKCWMLSARKLEIVWVDSPEYWSWISIWTQGNISTSTLSKGTVYGAYLVFKGEIGAFGFMSQPLETRFGRPFLESGMQEDGWLEIEIGEYYVGFDEEELEMSVLETREGGWKGGIFKGSRLG</sequence>
<dbReference type="PANTHER" id="PTHR32278">
    <property type="entry name" value="F-BOX DOMAIN-CONTAINING PROTEIN"/>
    <property type="match status" value="1"/>
</dbReference>
<evidence type="ECO:0000313" key="3">
    <source>
        <dbReference type="Proteomes" id="UP000264353"/>
    </source>
</evidence>
<accession>A0A397Z7U6</accession>
<evidence type="ECO:0000259" key="1">
    <source>
        <dbReference type="PROSITE" id="PS50181"/>
    </source>
</evidence>
<dbReference type="InterPro" id="IPR036047">
    <property type="entry name" value="F-box-like_dom_sf"/>
</dbReference>
<feature type="domain" description="F-box" evidence="1">
    <location>
        <begin position="1"/>
        <end position="46"/>
    </location>
</feature>
<dbReference type="Pfam" id="PF00646">
    <property type="entry name" value="F-box"/>
    <property type="match status" value="1"/>
</dbReference>
<dbReference type="InterPro" id="IPR025886">
    <property type="entry name" value="PP2-like"/>
</dbReference>
<gene>
    <name evidence="2" type="ORF">BRARA_F02670</name>
</gene>
<dbReference type="AlphaFoldDB" id="A0A397Z7U6"/>
<reference evidence="2 3" key="1">
    <citation type="submission" date="2018-06" db="EMBL/GenBank/DDBJ databases">
        <title>WGS assembly of Brassica rapa FPsc.</title>
        <authorList>
            <person name="Bowman J."/>
            <person name="Kohchi T."/>
            <person name="Yamato K."/>
            <person name="Jenkins J."/>
            <person name="Shu S."/>
            <person name="Ishizaki K."/>
            <person name="Yamaoka S."/>
            <person name="Nishihama R."/>
            <person name="Nakamura Y."/>
            <person name="Berger F."/>
            <person name="Adam C."/>
            <person name="Aki S."/>
            <person name="Althoff F."/>
            <person name="Araki T."/>
            <person name="Arteaga-Vazquez M."/>
            <person name="Balasubrmanian S."/>
            <person name="Bauer D."/>
            <person name="Boehm C."/>
            <person name="Briginshaw L."/>
            <person name="Caballero-Perez J."/>
            <person name="Catarino B."/>
            <person name="Chen F."/>
            <person name="Chiyoda S."/>
            <person name="Chovatia M."/>
            <person name="Davies K."/>
            <person name="Delmans M."/>
            <person name="Demura T."/>
            <person name="Dierschke T."/>
            <person name="Dolan L."/>
            <person name="Dorantes-Acosta A."/>
            <person name="Eklund D."/>
            <person name="Florent S."/>
            <person name="Flores-Sandoval E."/>
            <person name="Fujiyama A."/>
            <person name="Fukuzawa H."/>
            <person name="Galik B."/>
            <person name="Grimanelli D."/>
            <person name="Grimwood J."/>
            <person name="Grossniklaus U."/>
            <person name="Hamada T."/>
            <person name="Haseloff J."/>
            <person name="Hetherington A."/>
            <person name="Higo A."/>
            <person name="Hirakawa Y."/>
            <person name="Hundley H."/>
            <person name="Ikeda Y."/>
            <person name="Inoue K."/>
            <person name="Inoue S."/>
            <person name="Ishida S."/>
            <person name="Jia Q."/>
            <person name="Kakita M."/>
            <person name="Kanazawa T."/>
            <person name="Kawai Y."/>
            <person name="Kawashima T."/>
            <person name="Kennedy M."/>
            <person name="Kinose K."/>
            <person name="Kinoshita T."/>
            <person name="Kohara Y."/>
            <person name="Koide E."/>
            <person name="Komatsu K."/>
            <person name="Kopischke S."/>
            <person name="Kubo M."/>
            <person name="Kyozuka J."/>
            <person name="Lagercrantz U."/>
            <person name="Lin S."/>
            <person name="Lindquist E."/>
            <person name="Lipzen A."/>
            <person name="Lu C."/>
            <person name="Luna E."/>
            <person name="Martienssen R."/>
            <person name="Minamino N."/>
            <person name="Mizutani M."/>
            <person name="Mizutani M."/>
            <person name="Mochizuki N."/>
            <person name="Monte I."/>
            <person name="Mosher R."/>
            <person name="Nagasaki H."/>
            <person name="Nakagami H."/>
            <person name="Naramoto S."/>
            <person name="Nishitani K."/>
            <person name="Ohtani M."/>
            <person name="Okamoto T."/>
            <person name="Okumura M."/>
            <person name="Phillips J."/>
            <person name="Pollak B."/>
            <person name="Reinders A."/>
            <person name="Roevekamp M."/>
            <person name="Sano R."/>
            <person name="Sawa S."/>
            <person name="Schmid M."/>
            <person name="Shirakawa M."/>
            <person name="Solano R."/>
            <person name="Spunde A."/>
            <person name="Suetsugu N."/>
            <person name="Sugano S."/>
            <person name="Sugiyama A."/>
            <person name="Sun R."/>
            <person name="Suzuki Y."/>
            <person name="Takenaka M."/>
            <person name="Takezawa D."/>
            <person name="Tomogane H."/>
            <person name="Tsuzuki M."/>
            <person name="Ueda T."/>
            <person name="Umeda M."/>
            <person name="Ward J."/>
            <person name="Watanabe Y."/>
            <person name="Yazaki K."/>
            <person name="Yokoyama R."/>
            <person name="Yoshitake Y."/>
            <person name="Yotsui I."/>
            <person name="Zachgo S."/>
            <person name="Schmutz J."/>
        </authorList>
    </citation>
    <scope>NUCLEOTIDE SEQUENCE [LARGE SCALE GENOMIC DNA]</scope>
    <source>
        <strain evidence="3">cv. B-3</strain>
    </source>
</reference>
<organism evidence="2 3">
    <name type="scientific">Brassica campestris</name>
    <name type="common">Field mustard</name>
    <dbReference type="NCBI Taxonomy" id="3711"/>
    <lineage>
        <taxon>Eukaryota</taxon>
        <taxon>Viridiplantae</taxon>
        <taxon>Streptophyta</taxon>
        <taxon>Embryophyta</taxon>
        <taxon>Tracheophyta</taxon>
        <taxon>Spermatophyta</taxon>
        <taxon>Magnoliopsida</taxon>
        <taxon>eudicotyledons</taxon>
        <taxon>Gunneridae</taxon>
        <taxon>Pentapetalae</taxon>
        <taxon>rosids</taxon>
        <taxon>malvids</taxon>
        <taxon>Brassicales</taxon>
        <taxon>Brassicaceae</taxon>
        <taxon>Brassiceae</taxon>
        <taxon>Brassica</taxon>
    </lineage>
</organism>
<evidence type="ECO:0000313" key="2">
    <source>
        <dbReference type="EMBL" id="RID59440.1"/>
    </source>
</evidence>
<dbReference type="PROSITE" id="PS50181">
    <property type="entry name" value="FBOX"/>
    <property type="match status" value="1"/>
</dbReference>
<dbReference type="PANTHER" id="PTHR32278:SF111">
    <property type="entry name" value="F-BOX PROTEIN PP2-B12-RELATED"/>
    <property type="match status" value="1"/>
</dbReference>
<dbReference type="Proteomes" id="UP000264353">
    <property type="component" value="Chromosome A6"/>
</dbReference>
<dbReference type="SMART" id="SM00256">
    <property type="entry name" value="FBOX"/>
    <property type="match status" value="1"/>
</dbReference>
<dbReference type="SUPFAM" id="SSF81383">
    <property type="entry name" value="F-box domain"/>
    <property type="match status" value="1"/>
</dbReference>
<dbReference type="InterPro" id="IPR001810">
    <property type="entry name" value="F-box_dom"/>
</dbReference>
<name>A0A397Z7U6_BRACM</name>
<dbReference type="EMBL" id="CM010633">
    <property type="protein sequence ID" value="RID59440.1"/>
    <property type="molecule type" value="Genomic_DNA"/>
</dbReference>